<protein>
    <recommendedName>
        <fullName evidence="4">Lipoprotein</fullName>
    </recommendedName>
</protein>
<evidence type="ECO:0000313" key="2">
    <source>
        <dbReference type="EMBL" id="MBB5928746.1"/>
    </source>
</evidence>
<organism evidence="2 3">
    <name type="scientific">Streptomyces echinatus</name>
    <dbReference type="NCBI Taxonomy" id="67293"/>
    <lineage>
        <taxon>Bacteria</taxon>
        <taxon>Bacillati</taxon>
        <taxon>Actinomycetota</taxon>
        <taxon>Actinomycetes</taxon>
        <taxon>Kitasatosporales</taxon>
        <taxon>Streptomycetaceae</taxon>
        <taxon>Streptomyces</taxon>
    </lineage>
</organism>
<evidence type="ECO:0000256" key="1">
    <source>
        <dbReference type="SAM" id="MobiDB-lite"/>
    </source>
</evidence>
<dbReference type="InterPro" id="IPR011047">
    <property type="entry name" value="Quinoprotein_ADH-like_sf"/>
</dbReference>
<accession>A0A7W9PVZ1</accession>
<dbReference type="PROSITE" id="PS51257">
    <property type="entry name" value="PROKAR_LIPOPROTEIN"/>
    <property type="match status" value="1"/>
</dbReference>
<dbReference type="RefSeq" id="WP_184967587.1">
    <property type="nucleotide sequence ID" value="NZ_BAAAWF010000066.1"/>
</dbReference>
<name>A0A7W9PVZ1_9ACTN</name>
<evidence type="ECO:0000313" key="3">
    <source>
        <dbReference type="Proteomes" id="UP000585836"/>
    </source>
</evidence>
<gene>
    <name evidence="2" type="ORF">FHS34_004216</name>
</gene>
<reference evidence="2 3" key="1">
    <citation type="submission" date="2020-08" db="EMBL/GenBank/DDBJ databases">
        <title>Genomic Encyclopedia of Type Strains, Phase III (KMG-III): the genomes of soil and plant-associated and newly described type strains.</title>
        <authorList>
            <person name="Whitman W."/>
        </authorList>
    </citation>
    <scope>NUCLEOTIDE SEQUENCE [LARGE SCALE GENOMIC DNA]</scope>
    <source>
        <strain evidence="2 3">CECT 3313</strain>
    </source>
</reference>
<evidence type="ECO:0008006" key="4">
    <source>
        <dbReference type="Google" id="ProtNLM"/>
    </source>
</evidence>
<proteinExistence type="predicted"/>
<keyword evidence="3" id="KW-1185">Reference proteome</keyword>
<dbReference type="SUPFAM" id="SSF50998">
    <property type="entry name" value="Quinoprotein alcohol dehydrogenase-like"/>
    <property type="match status" value="1"/>
</dbReference>
<feature type="compositionally biased region" description="Gly residues" evidence="1">
    <location>
        <begin position="23"/>
        <end position="35"/>
    </location>
</feature>
<comment type="caution">
    <text evidence="2">The sequence shown here is derived from an EMBL/GenBank/DDBJ whole genome shotgun (WGS) entry which is preliminary data.</text>
</comment>
<sequence length="435" mass="44760">MRPVLGKASVAVVAVGTLAACGGGSGGDKPSGGGQKPSVHTSAPAPTLKLDVPAGYDTSHGWQLSGNRIGTYAVLPKAGAIATMTSEGTGYRVTVRDAVTGEVRWTGKPFRDLAEGEAPGVYVVAAGGKEYLVTWSQGEKGEDALSKAKQVYAVDVYTADGSGDAVAPAHHVEVPATDYGTGRVTDGGERLLIPVTDKGMVALDVATGRTTRYDTDSLKAPGCSSCAYGNEIAALTDRDPVVLNEGAGAFGVPGSWDDDRIAPAGADPATGMVWPGTGGHLIARWEQRYGGSQNVWAVLDSRTGQVQASALCAKPFIGSAEAPDSALSPNGRYLVSDHLAFDLESKKGYCFEETDDTKPLSFDAVTDDGTAYGTSLTKGKSLTGSTAPVELPLASGTPKALPEGQEVPVADLAGVGVFTHSEGNERYLVVYPHKG</sequence>
<feature type="region of interest" description="Disordered" evidence="1">
    <location>
        <begin position="23"/>
        <end position="46"/>
    </location>
</feature>
<dbReference type="Proteomes" id="UP000585836">
    <property type="component" value="Unassembled WGS sequence"/>
</dbReference>
<dbReference type="AlphaFoldDB" id="A0A7W9PVZ1"/>
<dbReference type="EMBL" id="JACHJK010000007">
    <property type="protein sequence ID" value="MBB5928746.1"/>
    <property type="molecule type" value="Genomic_DNA"/>
</dbReference>